<name>A0A834IGZ7_RHYFE</name>
<reference evidence="2" key="1">
    <citation type="submission" date="2020-08" db="EMBL/GenBank/DDBJ databases">
        <title>Genome sequencing and assembly of the red palm weevil Rhynchophorus ferrugineus.</title>
        <authorList>
            <person name="Dias G.B."/>
            <person name="Bergman C.M."/>
            <person name="Manee M."/>
        </authorList>
    </citation>
    <scope>NUCLEOTIDE SEQUENCE</scope>
    <source>
        <strain evidence="2">AA-2017</strain>
        <tissue evidence="2">Whole larva</tissue>
    </source>
</reference>
<sequence length="86" mass="9846">MKDRHVKPKRSRKLIAPNTLKFNDGYPSAVPNSSRPRAVDSAWGETRRRDRFGRGPIKRQSKINWRRVHVGPRRPLTPAAHPADGD</sequence>
<accession>A0A834IGZ7</accession>
<dbReference type="Proteomes" id="UP000625711">
    <property type="component" value="Unassembled WGS sequence"/>
</dbReference>
<feature type="compositionally biased region" description="Basic residues" evidence="1">
    <location>
        <begin position="56"/>
        <end position="72"/>
    </location>
</feature>
<evidence type="ECO:0000313" key="3">
    <source>
        <dbReference type="Proteomes" id="UP000625711"/>
    </source>
</evidence>
<evidence type="ECO:0000313" key="2">
    <source>
        <dbReference type="EMBL" id="KAF7279694.1"/>
    </source>
</evidence>
<proteinExistence type="predicted"/>
<protein>
    <submittedName>
        <fullName evidence="2">Uncharacterized protein</fullName>
    </submittedName>
</protein>
<organism evidence="2 3">
    <name type="scientific">Rhynchophorus ferrugineus</name>
    <name type="common">Red palm weevil</name>
    <name type="synonym">Curculio ferrugineus</name>
    <dbReference type="NCBI Taxonomy" id="354439"/>
    <lineage>
        <taxon>Eukaryota</taxon>
        <taxon>Metazoa</taxon>
        <taxon>Ecdysozoa</taxon>
        <taxon>Arthropoda</taxon>
        <taxon>Hexapoda</taxon>
        <taxon>Insecta</taxon>
        <taxon>Pterygota</taxon>
        <taxon>Neoptera</taxon>
        <taxon>Endopterygota</taxon>
        <taxon>Coleoptera</taxon>
        <taxon>Polyphaga</taxon>
        <taxon>Cucujiformia</taxon>
        <taxon>Curculionidae</taxon>
        <taxon>Dryophthorinae</taxon>
        <taxon>Rhynchophorus</taxon>
    </lineage>
</organism>
<dbReference type="AlphaFoldDB" id="A0A834IGZ7"/>
<dbReference type="EMBL" id="JAACXV010000346">
    <property type="protein sequence ID" value="KAF7279694.1"/>
    <property type="molecule type" value="Genomic_DNA"/>
</dbReference>
<keyword evidence="3" id="KW-1185">Reference proteome</keyword>
<comment type="caution">
    <text evidence="2">The sequence shown here is derived from an EMBL/GenBank/DDBJ whole genome shotgun (WGS) entry which is preliminary data.</text>
</comment>
<feature type="region of interest" description="Disordered" evidence="1">
    <location>
        <begin position="19"/>
        <end position="86"/>
    </location>
</feature>
<evidence type="ECO:0000256" key="1">
    <source>
        <dbReference type="SAM" id="MobiDB-lite"/>
    </source>
</evidence>
<gene>
    <name evidence="2" type="ORF">GWI33_006854</name>
</gene>